<reference evidence="2" key="1">
    <citation type="journal article" date="2023" name="PLoS Negl. Trop. Dis.">
        <title>A genome sequence for Biomphalaria pfeifferi, the major vector snail for the human-infecting parasite Schistosoma mansoni.</title>
        <authorList>
            <person name="Bu L."/>
            <person name="Lu L."/>
            <person name="Laidemitt M.R."/>
            <person name="Zhang S.M."/>
            <person name="Mutuku M."/>
            <person name="Mkoji G."/>
            <person name="Steinauer M."/>
            <person name="Loker E.S."/>
        </authorList>
    </citation>
    <scope>NUCLEOTIDE SEQUENCE</scope>
    <source>
        <strain evidence="2">KasaAsao</strain>
    </source>
</reference>
<accession>A0AAD8BHM4</accession>
<dbReference type="Proteomes" id="UP001233172">
    <property type="component" value="Unassembled WGS sequence"/>
</dbReference>
<protein>
    <submittedName>
        <fullName evidence="2">Focadhesin</fullName>
    </submittedName>
</protein>
<name>A0AAD8BHM4_BIOPF</name>
<sequence length="145" mass="16020">MCGQSQHLALLTLYQSPLCFVSVCCLCKLSQDLLKKCTTRNVQEGNQEIPELKQLLDCLGSVDSLESQLSGQVILHLVETDVLDLTLALNSTLNSVPSCKNLIGAVETVFCLLLLESKAVLASETVYRCPYTLSVLHYERNDKRS</sequence>
<reference evidence="2" key="2">
    <citation type="submission" date="2023-04" db="EMBL/GenBank/DDBJ databases">
        <authorList>
            <person name="Bu L."/>
            <person name="Lu L."/>
            <person name="Laidemitt M.R."/>
            <person name="Zhang S.M."/>
            <person name="Mutuku M."/>
            <person name="Mkoji G."/>
            <person name="Steinauer M."/>
            <person name="Loker E.S."/>
        </authorList>
    </citation>
    <scope>NUCLEOTIDE SEQUENCE</scope>
    <source>
        <strain evidence="2">KasaAsao</strain>
        <tissue evidence="2">Whole Snail</tissue>
    </source>
</reference>
<comment type="caution">
    <text evidence="2">The sequence shown here is derived from an EMBL/GenBank/DDBJ whole genome shotgun (WGS) entry which is preliminary data.</text>
</comment>
<gene>
    <name evidence="2" type="ORF">Bpfe_015916</name>
</gene>
<keyword evidence="3" id="KW-1185">Reference proteome</keyword>
<organism evidence="2 3">
    <name type="scientific">Biomphalaria pfeifferi</name>
    <name type="common">Bloodfluke planorb</name>
    <name type="synonym">Freshwater snail</name>
    <dbReference type="NCBI Taxonomy" id="112525"/>
    <lineage>
        <taxon>Eukaryota</taxon>
        <taxon>Metazoa</taxon>
        <taxon>Spiralia</taxon>
        <taxon>Lophotrochozoa</taxon>
        <taxon>Mollusca</taxon>
        <taxon>Gastropoda</taxon>
        <taxon>Heterobranchia</taxon>
        <taxon>Euthyneura</taxon>
        <taxon>Panpulmonata</taxon>
        <taxon>Hygrophila</taxon>
        <taxon>Lymnaeoidea</taxon>
        <taxon>Planorbidae</taxon>
        <taxon>Biomphalaria</taxon>
    </lineage>
</organism>
<feature type="chain" id="PRO_5042265857" evidence="1">
    <location>
        <begin position="22"/>
        <end position="145"/>
    </location>
</feature>
<feature type="signal peptide" evidence="1">
    <location>
        <begin position="1"/>
        <end position="21"/>
    </location>
</feature>
<evidence type="ECO:0000313" key="2">
    <source>
        <dbReference type="EMBL" id="KAK0054571.1"/>
    </source>
</evidence>
<evidence type="ECO:0000256" key="1">
    <source>
        <dbReference type="SAM" id="SignalP"/>
    </source>
</evidence>
<dbReference type="AlphaFoldDB" id="A0AAD8BHM4"/>
<keyword evidence="1" id="KW-0732">Signal</keyword>
<proteinExistence type="predicted"/>
<evidence type="ECO:0000313" key="3">
    <source>
        <dbReference type="Proteomes" id="UP001233172"/>
    </source>
</evidence>
<dbReference type="EMBL" id="JASAOG010000076">
    <property type="protein sequence ID" value="KAK0054571.1"/>
    <property type="molecule type" value="Genomic_DNA"/>
</dbReference>